<name>A0A427AVW7_ENSVE</name>
<protein>
    <submittedName>
        <fullName evidence="2">Uncharacterized protein</fullName>
    </submittedName>
</protein>
<feature type="region of interest" description="Disordered" evidence="1">
    <location>
        <begin position="1"/>
        <end position="28"/>
    </location>
</feature>
<comment type="caution">
    <text evidence="2">The sequence shown here is derived from an EMBL/GenBank/DDBJ whole genome shotgun (WGS) entry which is preliminary data.</text>
</comment>
<evidence type="ECO:0000256" key="1">
    <source>
        <dbReference type="SAM" id="MobiDB-lite"/>
    </source>
</evidence>
<evidence type="ECO:0000313" key="3">
    <source>
        <dbReference type="Proteomes" id="UP000287651"/>
    </source>
</evidence>
<evidence type="ECO:0000313" key="2">
    <source>
        <dbReference type="EMBL" id="RRT80267.1"/>
    </source>
</evidence>
<dbReference type="Proteomes" id="UP000287651">
    <property type="component" value="Unassembled WGS sequence"/>
</dbReference>
<organism evidence="2 3">
    <name type="scientific">Ensete ventricosum</name>
    <name type="common">Abyssinian banana</name>
    <name type="synonym">Musa ensete</name>
    <dbReference type="NCBI Taxonomy" id="4639"/>
    <lineage>
        <taxon>Eukaryota</taxon>
        <taxon>Viridiplantae</taxon>
        <taxon>Streptophyta</taxon>
        <taxon>Embryophyta</taxon>
        <taxon>Tracheophyta</taxon>
        <taxon>Spermatophyta</taxon>
        <taxon>Magnoliopsida</taxon>
        <taxon>Liliopsida</taxon>
        <taxon>Zingiberales</taxon>
        <taxon>Musaceae</taxon>
        <taxon>Ensete</taxon>
    </lineage>
</organism>
<reference evidence="2 3" key="1">
    <citation type="journal article" date="2014" name="Agronomy (Basel)">
        <title>A Draft Genome Sequence for Ensete ventricosum, the Drought-Tolerant Tree Against Hunger.</title>
        <authorList>
            <person name="Harrison J."/>
            <person name="Moore K.A."/>
            <person name="Paszkiewicz K."/>
            <person name="Jones T."/>
            <person name="Grant M."/>
            <person name="Ambacheew D."/>
            <person name="Muzemil S."/>
            <person name="Studholme D.J."/>
        </authorList>
    </citation>
    <scope>NUCLEOTIDE SEQUENCE [LARGE SCALE GENOMIC DNA]</scope>
</reference>
<dbReference type="EMBL" id="AMZH03001189">
    <property type="protein sequence ID" value="RRT80267.1"/>
    <property type="molecule type" value="Genomic_DNA"/>
</dbReference>
<gene>
    <name evidence="2" type="ORF">B296_00007973</name>
</gene>
<feature type="compositionally biased region" description="Basic residues" evidence="1">
    <location>
        <begin position="14"/>
        <end position="23"/>
    </location>
</feature>
<sequence>MGLPSSPRPVLGRQPHRHPRWSHVRANSVAKSAATSTTEVEASGWCASPTAAAHAINATWRVIPSPHTSTPTDSLYNSATPKVTMKVDRAAKSANHVIHTDQETLQDQCDARVFNTLPKAEMAVVVAFPSASVRFDSLRCRRRCPITTTPFSGFLGAACKRLVSTRTKVYAAAMSDGASVSTTARPEVPTTRTNPFKLYFQMKLSPWLQLVKQNLVTINGIVLILTITLLMQ</sequence>
<dbReference type="AlphaFoldDB" id="A0A427AVW7"/>
<proteinExistence type="predicted"/>
<accession>A0A427AVW7</accession>